<proteinExistence type="predicted"/>
<sequence length="114" mass="12870">MGVVENALMDLNSDRVLVVGGNHEDEDEIFHKKKQRLSRPTAIFSVCGKKIELMMDSGSMYTIIPKHVFKTLWQDVELMSKDINPGGYQEESIDILGYMEGDIQFGSRCTKGKV</sequence>
<evidence type="ECO:0000313" key="2">
    <source>
        <dbReference type="Proteomes" id="UP001066276"/>
    </source>
</evidence>
<keyword evidence="2" id="KW-1185">Reference proteome</keyword>
<accession>A0AAV7N9B9</accession>
<dbReference type="Proteomes" id="UP001066276">
    <property type="component" value="Chromosome 9"/>
</dbReference>
<dbReference type="AlphaFoldDB" id="A0AAV7N9B9"/>
<protein>
    <recommendedName>
        <fullName evidence="3">Peptidase A2 domain-containing protein</fullName>
    </recommendedName>
</protein>
<name>A0AAV7N9B9_PLEWA</name>
<reference evidence="1" key="1">
    <citation type="journal article" date="2022" name="bioRxiv">
        <title>Sequencing and chromosome-scale assembly of the giantPleurodeles waltlgenome.</title>
        <authorList>
            <person name="Brown T."/>
            <person name="Elewa A."/>
            <person name="Iarovenko S."/>
            <person name="Subramanian E."/>
            <person name="Araus A.J."/>
            <person name="Petzold A."/>
            <person name="Susuki M."/>
            <person name="Suzuki K.-i.T."/>
            <person name="Hayashi T."/>
            <person name="Toyoda A."/>
            <person name="Oliveira C."/>
            <person name="Osipova E."/>
            <person name="Leigh N.D."/>
            <person name="Simon A."/>
            <person name="Yun M.H."/>
        </authorList>
    </citation>
    <scope>NUCLEOTIDE SEQUENCE</scope>
    <source>
        <strain evidence="1">20211129_DDA</strain>
        <tissue evidence="1">Liver</tissue>
    </source>
</reference>
<evidence type="ECO:0000313" key="1">
    <source>
        <dbReference type="EMBL" id="KAJ1109768.1"/>
    </source>
</evidence>
<dbReference type="EMBL" id="JANPWB010000013">
    <property type="protein sequence ID" value="KAJ1109768.1"/>
    <property type="molecule type" value="Genomic_DNA"/>
</dbReference>
<comment type="caution">
    <text evidence="1">The sequence shown here is derived from an EMBL/GenBank/DDBJ whole genome shotgun (WGS) entry which is preliminary data.</text>
</comment>
<dbReference type="SUPFAM" id="SSF50630">
    <property type="entry name" value="Acid proteases"/>
    <property type="match status" value="1"/>
</dbReference>
<dbReference type="InterPro" id="IPR021109">
    <property type="entry name" value="Peptidase_aspartic_dom_sf"/>
</dbReference>
<organism evidence="1 2">
    <name type="scientific">Pleurodeles waltl</name>
    <name type="common">Iberian ribbed newt</name>
    <dbReference type="NCBI Taxonomy" id="8319"/>
    <lineage>
        <taxon>Eukaryota</taxon>
        <taxon>Metazoa</taxon>
        <taxon>Chordata</taxon>
        <taxon>Craniata</taxon>
        <taxon>Vertebrata</taxon>
        <taxon>Euteleostomi</taxon>
        <taxon>Amphibia</taxon>
        <taxon>Batrachia</taxon>
        <taxon>Caudata</taxon>
        <taxon>Salamandroidea</taxon>
        <taxon>Salamandridae</taxon>
        <taxon>Pleurodelinae</taxon>
        <taxon>Pleurodeles</taxon>
    </lineage>
</organism>
<evidence type="ECO:0008006" key="3">
    <source>
        <dbReference type="Google" id="ProtNLM"/>
    </source>
</evidence>
<gene>
    <name evidence="1" type="ORF">NDU88_007127</name>
</gene>